<keyword evidence="7" id="KW-0130">Cell adhesion</keyword>
<evidence type="ECO:0000256" key="6">
    <source>
        <dbReference type="ARBA" id="ARBA00022837"/>
    </source>
</evidence>
<evidence type="ECO:0000256" key="12">
    <source>
        <dbReference type="SAM" id="Phobius"/>
    </source>
</evidence>
<feature type="chain" id="PRO_5034903581" evidence="13">
    <location>
        <begin position="25"/>
        <end position="1123"/>
    </location>
</feature>
<comment type="subcellular location">
    <subcellularLocation>
        <location evidence="1">Cell membrane</location>
        <topology evidence="1">Single-pass type I membrane protein</topology>
    </subcellularLocation>
</comment>
<evidence type="ECO:0000256" key="13">
    <source>
        <dbReference type="SAM" id="SignalP"/>
    </source>
</evidence>
<dbReference type="OrthoDB" id="6272940at2759"/>
<dbReference type="PROSITE" id="PS00232">
    <property type="entry name" value="CADHERIN_1"/>
    <property type="match status" value="3"/>
</dbReference>
<feature type="domain" description="Cadherin" evidence="14">
    <location>
        <begin position="557"/>
        <end position="669"/>
    </location>
</feature>
<sequence>MQSLWDYQWIICVLLAVGLLPCDGRVVRFVIDEELEQGSKIGSLLDHVPGAFNNLNFVRLSSADDASVLFTVDQYSGDVNVASRLDREQLCVVKNIESDDDDEDPVASIPMDEGMVKEFLSPCELRFSVNCLSAQTASSGGPVGGKVIELFDVVITLRDINDNGCTFIPRDRQIINLREDTPVGKSPIPLYNPYDPDDARNGHSLGLASIRFTNAEHSFIQKHRSKQLSETEFYQFFRIHSHFISPKKFSTGESEKLTESNRVAIDLELIRPLDFESQKNFTFALSASDSSGLKEHQCTLEVLVLVEDCNDNIPKFEQTRYVANLSENTPIGTMIVQLNATDVDTGIHGAVTYSLVGSSADDQISLFYVHPSKGELRLQHRLNHRQKAKHKLTIQATNEENSSHLSSRAAVQPDQIAMVEINVIDVNDQAPKIRLYSPTGSARLEVVEESPPGQDVAIVDVTDRDVGQNAKVECHLLNQTLPEALRMNFLDGPSELSEKEYTKKRYKITVFKTVDREKTPEIRFTIRCWDHGIPRQTTDSFNVLSVIDINDHAPQFEKDVYSVSVMEDSDPQRSQAAFSLIQVHAQDKDTGLNAKVRYRIDHGTASIILSLVKVDPDTGMISSTGTLDREQMESFSLTILAKDMGDPAKSTRCKVNIRILDYNDNAPVFSKPFYNFKVPENSPIGQLIGTFQVTDADSDQNGRISIRLEDGSDSVELFSKPMWATSGFGPENSGLPPEMESVYGDIPLRSGKTERLSSIPQIRVVSYPPHQSGLEDASKNGSLYEVQLYTNSIWDREALFASRYRGPLVDSSTDNHFDQSTSISRTSLRDHRFNQTQMDPYLILHVRAEDQGSPTMIKRVPVRIRIQDENDNSPTFLFPDVTAVNITRIKVSRNEPQRFVFSQIYAFDEDSGPNGTVRYLIQSGDPNGYFLLDELTGALAIGKRLPSYALGEHTLHLEARDGGDPFRSTMARLIVEVDESLPKGLSGPDLYASHASSLFDSGAAGHTFNLYILIAIVVASALVSALLLFSIFFLLRRSRRARSCRHVSGCANGTRLRKSNSTDPITDKYNSVNWPLTGGMTSPSSHMDERRQLYAGKLKLYLELQMVRFDCEKIAYSGVLTYG</sequence>
<dbReference type="GO" id="GO:0005509">
    <property type="term" value="F:calcium ion binding"/>
    <property type="evidence" value="ECO:0007669"/>
    <property type="project" value="UniProtKB-UniRule"/>
</dbReference>
<dbReference type="SUPFAM" id="SSF49313">
    <property type="entry name" value="Cadherin-like"/>
    <property type="match status" value="6"/>
</dbReference>
<comment type="caution">
    <text evidence="15">The sequence shown here is derived from an EMBL/GenBank/DDBJ whole genome shotgun (WGS) entry which is preliminary data.</text>
</comment>
<keyword evidence="6 11" id="KW-0106">Calcium</keyword>
<protein>
    <submittedName>
        <fullName evidence="15">Protocadherin gamma-A3</fullName>
    </submittedName>
</protein>
<dbReference type="PANTHER" id="PTHR24028:SF146">
    <property type="entry name" value="CADHERIN 96CB, ISOFORM D-RELATED"/>
    <property type="match status" value="1"/>
</dbReference>
<dbReference type="InterPro" id="IPR015919">
    <property type="entry name" value="Cadherin-like_sf"/>
</dbReference>
<dbReference type="InterPro" id="IPR020894">
    <property type="entry name" value="Cadherin_CS"/>
</dbReference>
<dbReference type="GO" id="GO:0005886">
    <property type="term" value="C:plasma membrane"/>
    <property type="evidence" value="ECO:0007669"/>
    <property type="project" value="UniProtKB-SubCell"/>
</dbReference>
<dbReference type="Pfam" id="PF08266">
    <property type="entry name" value="Cadherin_2"/>
    <property type="match status" value="1"/>
</dbReference>
<dbReference type="Pfam" id="PF00028">
    <property type="entry name" value="Cadherin"/>
    <property type="match status" value="4"/>
</dbReference>
<dbReference type="AlphaFoldDB" id="A0A8E0RQS7"/>
<feature type="domain" description="Cadherin" evidence="14">
    <location>
        <begin position="317"/>
        <end position="433"/>
    </location>
</feature>
<dbReference type="PANTHER" id="PTHR24028">
    <property type="entry name" value="CADHERIN-87A"/>
    <property type="match status" value="1"/>
</dbReference>
<feature type="signal peptide" evidence="13">
    <location>
        <begin position="1"/>
        <end position="24"/>
    </location>
</feature>
<keyword evidence="3 12" id="KW-0812">Transmembrane</keyword>
<dbReference type="CDD" id="cd11304">
    <property type="entry name" value="Cadherin_repeat"/>
    <property type="match status" value="7"/>
</dbReference>
<evidence type="ECO:0000256" key="10">
    <source>
        <dbReference type="ARBA" id="ARBA00023180"/>
    </source>
</evidence>
<keyword evidence="5" id="KW-0677">Repeat</keyword>
<feature type="domain" description="Cadherin" evidence="14">
    <location>
        <begin position="169"/>
        <end position="316"/>
    </location>
</feature>
<evidence type="ECO:0000256" key="1">
    <source>
        <dbReference type="ARBA" id="ARBA00004251"/>
    </source>
</evidence>
<keyword evidence="2" id="KW-1003">Cell membrane</keyword>
<dbReference type="Gene3D" id="2.60.40.60">
    <property type="entry name" value="Cadherins"/>
    <property type="match status" value="8"/>
</dbReference>
<evidence type="ECO:0000256" key="8">
    <source>
        <dbReference type="ARBA" id="ARBA00022989"/>
    </source>
</evidence>
<keyword evidence="16" id="KW-1185">Reference proteome</keyword>
<dbReference type="InterPro" id="IPR013164">
    <property type="entry name" value="Cadherin_N"/>
</dbReference>
<accession>A0A8E0RQS7</accession>
<feature type="domain" description="Cadherin" evidence="14">
    <location>
        <begin position="438"/>
        <end position="556"/>
    </location>
</feature>
<dbReference type="EMBL" id="LUCM01007277">
    <property type="protein sequence ID" value="KAA0190225.1"/>
    <property type="molecule type" value="Genomic_DNA"/>
</dbReference>
<evidence type="ECO:0000256" key="7">
    <source>
        <dbReference type="ARBA" id="ARBA00022889"/>
    </source>
</evidence>
<evidence type="ECO:0000256" key="4">
    <source>
        <dbReference type="ARBA" id="ARBA00022729"/>
    </source>
</evidence>
<dbReference type="FunFam" id="2.60.40.60:FF:000002">
    <property type="entry name" value="Protocadherin alpha 2"/>
    <property type="match status" value="1"/>
</dbReference>
<feature type="domain" description="Cadherin" evidence="14">
    <location>
        <begin position="670"/>
        <end position="876"/>
    </location>
</feature>
<evidence type="ECO:0000256" key="3">
    <source>
        <dbReference type="ARBA" id="ARBA00022692"/>
    </source>
</evidence>
<dbReference type="FunFam" id="2.60.40.60:FF:000005">
    <property type="entry name" value="Protocadherin 9"/>
    <property type="match status" value="1"/>
</dbReference>
<evidence type="ECO:0000256" key="5">
    <source>
        <dbReference type="ARBA" id="ARBA00022737"/>
    </source>
</evidence>
<evidence type="ECO:0000256" key="11">
    <source>
        <dbReference type="PROSITE-ProRule" id="PRU00043"/>
    </source>
</evidence>
<feature type="domain" description="Cadherin" evidence="14">
    <location>
        <begin position="883"/>
        <end position="990"/>
    </location>
</feature>
<evidence type="ECO:0000259" key="14">
    <source>
        <dbReference type="PROSITE" id="PS50268"/>
    </source>
</evidence>
<keyword evidence="4 13" id="KW-0732">Signal</keyword>
<dbReference type="Proteomes" id="UP000728185">
    <property type="component" value="Unassembled WGS sequence"/>
</dbReference>
<dbReference type="SMART" id="SM00112">
    <property type="entry name" value="CA"/>
    <property type="match status" value="6"/>
</dbReference>
<proteinExistence type="predicted"/>
<keyword evidence="10" id="KW-0325">Glycoprotein</keyword>
<evidence type="ECO:0000256" key="2">
    <source>
        <dbReference type="ARBA" id="ARBA00022475"/>
    </source>
</evidence>
<dbReference type="InterPro" id="IPR002126">
    <property type="entry name" value="Cadherin-like_dom"/>
</dbReference>
<keyword evidence="9 12" id="KW-0472">Membrane</keyword>
<keyword evidence="8 12" id="KW-1133">Transmembrane helix</keyword>
<evidence type="ECO:0000256" key="9">
    <source>
        <dbReference type="ARBA" id="ARBA00023136"/>
    </source>
</evidence>
<evidence type="ECO:0000313" key="15">
    <source>
        <dbReference type="EMBL" id="KAA0190225.1"/>
    </source>
</evidence>
<organism evidence="15 16">
    <name type="scientific">Fasciolopsis buskii</name>
    <dbReference type="NCBI Taxonomy" id="27845"/>
    <lineage>
        <taxon>Eukaryota</taxon>
        <taxon>Metazoa</taxon>
        <taxon>Spiralia</taxon>
        <taxon>Lophotrochozoa</taxon>
        <taxon>Platyhelminthes</taxon>
        <taxon>Trematoda</taxon>
        <taxon>Digenea</taxon>
        <taxon>Plagiorchiida</taxon>
        <taxon>Echinostomata</taxon>
        <taxon>Echinostomatoidea</taxon>
        <taxon>Fasciolidae</taxon>
        <taxon>Fasciolopsis</taxon>
    </lineage>
</organism>
<dbReference type="GO" id="GO:0007156">
    <property type="term" value="P:homophilic cell adhesion via plasma membrane adhesion molecules"/>
    <property type="evidence" value="ECO:0007669"/>
    <property type="project" value="InterPro"/>
</dbReference>
<reference evidence="15" key="1">
    <citation type="submission" date="2019-05" db="EMBL/GenBank/DDBJ databases">
        <title>Annotation for the trematode Fasciolopsis buski.</title>
        <authorList>
            <person name="Choi Y.-J."/>
        </authorList>
    </citation>
    <scope>NUCLEOTIDE SEQUENCE</scope>
    <source>
        <strain evidence="15">HT</strain>
        <tissue evidence="15">Whole worm</tissue>
    </source>
</reference>
<feature type="transmembrane region" description="Helical" evidence="12">
    <location>
        <begin position="1010"/>
        <end position="1035"/>
    </location>
</feature>
<gene>
    <name evidence="15" type="ORF">FBUS_01453</name>
</gene>
<name>A0A8E0RQS7_9TREM</name>
<dbReference type="PRINTS" id="PR00205">
    <property type="entry name" value="CADHERIN"/>
</dbReference>
<dbReference type="InterPro" id="IPR050174">
    <property type="entry name" value="Protocadherin/Cadherin-CA"/>
</dbReference>
<evidence type="ECO:0000313" key="16">
    <source>
        <dbReference type="Proteomes" id="UP000728185"/>
    </source>
</evidence>
<dbReference type="PROSITE" id="PS50268">
    <property type="entry name" value="CADHERIN_2"/>
    <property type="match status" value="6"/>
</dbReference>